<accession>A0A0W0FEC0</accession>
<dbReference type="Proteomes" id="UP000054988">
    <property type="component" value="Unassembled WGS sequence"/>
</dbReference>
<name>A0A0W0FEC0_MONRR</name>
<evidence type="ECO:0000313" key="1">
    <source>
        <dbReference type="EMBL" id="KTB34580.1"/>
    </source>
</evidence>
<proteinExistence type="predicted"/>
<comment type="caution">
    <text evidence="1">The sequence shown here is derived from an EMBL/GenBank/DDBJ whole genome shotgun (WGS) entry which is preliminary data.</text>
</comment>
<dbReference type="AlphaFoldDB" id="A0A0W0FEC0"/>
<reference evidence="1 2" key="1">
    <citation type="submission" date="2015-12" db="EMBL/GenBank/DDBJ databases">
        <title>Draft genome sequence of Moniliophthora roreri, the causal agent of frosty pod rot of cacao.</title>
        <authorList>
            <person name="Aime M.C."/>
            <person name="Diaz-Valderrama J.R."/>
            <person name="Kijpornyongpan T."/>
            <person name="Phillips-Mora W."/>
        </authorList>
    </citation>
    <scope>NUCLEOTIDE SEQUENCE [LARGE SCALE GENOMIC DNA]</scope>
    <source>
        <strain evidence="1 2">MCA 2952</strain>
    </source>
</reference>
<dbReference type="EMBL" id="LATX01002059">
    <property type="protein sequence ID" value="KTB34580.1"/>
    <property type="molecule type" value="Genomic_DNA"/>
</dbReference>
<sequence length="48" mass="4804">MSTTIPSPSGGSCGLSLFSIPVVGIVPRGIMSPIVVKSRCTAGIVSSR</sequence>
<protein>
    <submittedName>
        <fullName evidence="1">Uncharacterized protein</fullName>
    </submittedName>
</protein>
<feature type="non-terminal residue" evidence="1">
    <location>
        <position position="48"/>
    </location>
</feature>
<organism evidence="1 2">
    <name type="scientific">Moniliophthora roreri</name>
    <name type="common">Frosty pod rot fungus</name>
    <name type="synonym">Monilia roreri</name>
    <dbReference type="NCBI Taxonomy" id="221103"/>
    <lineage>
        <taxon>Eukaryota</taxon>
        <taxon>Fungi</taxon>
        <taxon>Dikarya</taxon>
        <taxon>Basidiomycota</taxon>
        <taxon>Agaricomycotina</taxon>
        <taxon>Agaricomycetes</taxon>
        <taxon>Agaricomycetidae</taxon>
        <taxon>Agaricales</taxon>
        <taxon>Marasmiineae</taxon>
        <taxon>Marasmiaceae</taxon>
        <taxon>Moniliophthora</taxon>
    </lineage>
</organism>
<evidence type="ECO:0000313" key="2">
    <source>
        <dbReference type="Proteomes" id="UP000054988"/>
    </source>
</evidence>
<gene>
    <name evidence="1" type="ORF">WG66_12847</name>
</gene>